<dbReference type="AlphaFoldDB" id="A0A816FGR4"/>
<dbReference type="EMBL" id="CAJNOR010011448">
    <property type="protein sequence ID" value="CAF1661378.1"/>
    <property type="molecule type" value="Genomic_DNA"/>
</dbReference>
<evidence type="ECO:0000313" key="2">
    <source>
        <dbReference type="EMBL" id="CAF1661378.1"/>
    </source>
</evidence>
<evidence type="ECO:0000256" key="1">
    <source>
        <dbReference type="SAM" id="Coils"/>
    </source>
</evidence>
<keyword evidence="3" id="KW-1185">Reference proteome</keyword>
<accession>A0A816FGR4</accession>
<sequence length="306" mass="34833">MNDRTIIKNRRKSQLSSVEISAKATNTLFVPVEGIDKIDVEDVPTPIHTKHINICATPAHENKSPEELRFKYYLNHLKPSWITAANFSLPLNMNFSFGVLTVPNTPINSFASENEHCPSQSLTTLANNFALAVQGLNDCVNGMNKSSTVAASIISPFTIRSCTDCSKLPQMQCLHCSKQVCMECAQKHVKLVDEQIQIAEEFVTNKLSILDRLVIIARERVNAEREKIIEQANVERDQAYMQINELYHQQMKHMQDSGFQLRQLSLDKVLPYIQRMKNNMEALNEDNQQLFHVACTAPRIQVKHKR</sequence>
<evidence type="ECO:0000313" key="3">
    <source>
        <dbReference type="Proteomes" id="UP000663828"/>
    </source>
</evidence>
<dbReference type="Gene3D" id="1.10.10.2360">
    <property type="match status" value="1"/>
</dbReference>
<dbReference type="Proteomes" id="UP000663828">
    <property type="component" value="Unassembled WGS sequence"/>
</dbReference>
<keyword evidence="1" id="KW-0175">Coiled coil</keyword>
<gene>
    <name evidence="2" type="ORF">XAT740_LOCUS56931</name>
</gene>
<feature type="coiled-coil region" evidence="1">
    <location>
        <begin position="218"/>
        <end position="249"/>
    </location>
</feature>
<name>A0A816FGR4_ADIRI</name>
<reference evidence="2" key="1">
    <citation type="submission" date="2021-02" db="EMBL/GenBank/DDBJ databases">
        <authorList>
            <person name="Nowell W R."/>
        </authorList>
    </citation>
    <scope>NUCLEOTIDE SEQUENCE</scope>
</reference>
<comment type="caution">
    <text evidence="2">The sequence shown here is derived from an EMBL/GenBank/DDBJ whole genome shotgun (WGS) entry which is preliminary data.</text>
</comment>
<protein>
    <submittedName>
        <fullName evidence="2">Uncharacterized protein</fullName>
    </submittedName>
</protein>
<proteinExistence type="predicted"/>
<organism evidence="2 3">
    <name type="scientific">Adineta ricciae</name>
    <name type="common">Rotifer</name>
    <dbReference type="NCBI Taxonomy" id="249248"/>
    <lineage>
        <taxon>Eukaryota</taxon>
        <taxon>Metazoa</taxon>
        <taxon>Spiralia</taxon>
        <taxon>Gnathifera</taxon>
        <taxon>Rotifera</taxon>
        <taxon>Eurotatoria</taxon>
        <taxon>Bdelloidea</taxon>
        <taxon>Adinetida</taxon>
        <taxon>Adinetidae</taxon>
        <taxon>Adineta</taxon>
    </lineage>
</organism>